<organism evidence="1 2">
    <name type="scientific">Acinetobacter variabilis</name>
    <dbReference type="NCBI Taxonomy" id="70346"/>
    <lineage>
        <taxon>Bacteria</taxon>
        <taxon>Pseudomonadati</taxon>
        <taxon>Pseudomonadota</taxon>
        <taxon>Gammaproteobacteria</taxon>
        <taxon>Moraxellales</taxon>
        <taxon>Moraxellaceae</taxon>
        <taxon>Acinetobacter</taxon>
    </lineage>
</organism>
<accession>N8WYP4</accession>
<gene>
    <name evidence="1" type="ORF">F969_00635</name>
</gene>
<dbReference type="AlphaFoldDB" id="N8WYP4"/>
<comment type="caution">
    <text evidence="1">The sequence shown here is derived from an EMBL/GenBank/DDBJ whole genome shotgun (WGS) entry which is preliminary data.</text>
</comment>
<evidence type="ECO:0000313" key="1">
    <source>
        <dbReference type="EMBL" id="ENV00403.1"/>
    </source>
</evidence>
<name>N8WYP4_9GAMM</name>
<dbReference type="Proteomes" id="UP000013070">
    <property type="component" value="Unassembled WGS sequence"/>
</dbReference>
<proteinExistence type="predicted"/>
<protein>
    <submittedName>
        <fullName evidence="1">Uncharacterized protein</fullName>
    </submittedName>
</protein>
<dbReference type="EMBL" id="APPE01000031">
    <property type="protein sequence ID" value="ENV00403.1"/>
    <property type="molecule type" value="Genomic_DNA"/>
</dbReference>
<reference evidence="1 2" key="1">
    <citation type="submission" date="2013-02" db="EMBL/GenBank/DDBJ databases">
        <title>The Genome Sequence of Acinetobacter sp. NIPH 899.</title>
        <authorList>
            <consortium name="The Broad Institute Genome Sequencing Platform"/>
            <consortium name="The Broad Institute Genome Sequencing Center for Infectious Disease"/>
            <person name="Cerqueira G."/>
            <person name="Feldgarden M."/>
            <person name="Courvalin P."/>
            <person name="Perichon B."/>
            <person name="Grillot-Courvalin C."/>
            <person name="Clermont D."/>
            <person name="Rocha E."/>
            <person name="Yoon E.-J."/>
            <person name="Nemec A."/>
            <person name="Walker B."/>
            <person name="Young S.K."/>
            <person name="Zeng Q."/>
            <person name="Gargeya S."/>
            <person name="Fitzgerald M."/>
            <person name="Haas B."/>
            <person name="Abouelleil A."/>
            <person name="Alvarado L."/>
            <person name="Arachchi H.M."/>
            <person name="Berlin A.M."/>
            <person name="Chapman S.B."/>
            <person name="Dewar J."/>
            <person name="Goldberg J."/>
            <person name="Griggs A."/>
            <person name="Gujja S."/>
            <person name="Hansen M."/>
            <person name="Howarth C."/>
            <person name="Imamovic A."/>
            <person name="Larimer J."/>
            <person name="McCowan C."/>
            <person name="Murphy C."/>
            <person name="Neiman D."/>
            <person name="Pearson M."/>
            <person name="Priest M."/>
            <person name="Roberts A."/>
            <person name="Saif S."/>
            <person name="Shea T."/>
            <person name="Sisk P."/>
            <person name="Sykes S."/>
            <person name="Wortman J."/>
            <person name="Nusbaum C."/>
            <person name="Birren B."/>
        </authorList>
    </citation>
    <scope>NUCLEOTIDE SEQUENCE [LARGE SCALE GENOMIC DNA]</scope>
    <source>
        <strain evidence="1 2">NIPH 899</strain>
    </source>
</reference>
<dbReference type="HOGENOM" id="CLU_150654_1_0_6"/>
<evidence type="ECO:0000313" key="2">
    <source>
        <dbReference type="Proteomes" id="UP000013070"/>
    </source>
</evidence>
<dbReference type="RefSeq" id="WP_004780903.1">
    <property type="nucleotide sequence ID" value="NZ_KB849398.1"/>
</dbReference>
<sequence>MSLLKKPLELLNVVAGRVIEILVNGQTYFGRNIVINESHIVIDGVTVSQNMPQIKVEILGDCESVSTKSGSVYVNQTAGSIQTTSGDVECKHVFGSVSTISGDVDCGDVSGSISTVSGDVHCVNDKG</sequence>
<keyword evidence="2" id="KW-1185">Reference proteome</keyword>